<gene>
    <name evidence="1" type="ORF">B0T11DRAFT_93367</name>
</gene>
<sequence>MRRIVLNEDLPSLRGLHPECHAQGLIPYCKENPRLRVERRVSIWNVVVNGSVYTSNPPSHIFGRVVALWIVEAHDLAALGMPAGSFSLLLDGDPIPEHSTHLFQTVLHRDVAWQLVIAAWQKLKPQALPIEWNMSFDDLPEIMRDIALGKSNIRCNFDPGWPVDFRPIFDEHRGSTRLEFKKAHNFREPRRFDTVPPLPDFRTLHYEVILGSPCPPMTQREIEREQEELRVADRVIDDQ</sequence>
<dbReference type="Proteomes" id="UP000813385">
    <property type="component" value="Unassembled WGS sequence"/>
</dbReference>
<dbReference type="OrthoDB" id="5062850at2759"/>
<organism evidence="1 2">
    <name type="scientific">Plectosphaerella cucumerina</name>
    <dbReference type="NCBI Taxonomy" id="40658"/>
    <lineage>
        <taxon>Eukaryota</taxon>
        <taxon>Fungi</taxon>
        <taxon>Dikarya</taxon>
        <taxon>Ascomycota</taxon>
        <taxon>Pezizomycotina</taxon>
        <taxon>Sordariomycetes</taxon>
        <taxon>Hypocreomycetidae</taxon>
        <taxon>Glomerellales</taxon>
        <taxon>Plectosphaerellaceae</taxon>
        <taxon>Plectosphaerella</taxon>
    </lineage>
</organism>
<dbReference type="EMBL" id="JAGPXD010000003">
    <property type="protein sequence ID" value="KAH7363384.1"/>
    <property type="molecule type" value="Genomic_DNA"/>
</dbReference>
<dbReference type="AlphaFoldDB" id="A0A8K0TJP9"/>
<comment type="caution">
    <text evidence="1">The sequence shown here is derived from an EMBL/GenBank/DDBJ whole genome shotgun (WGS) entry which is preliminary data.</text>
</comment>
<accession>A0A8K0TJP9</accession>
<proteinExistence type="predicted"/>
<keyword evidence="2" id="KW-1185">Reference proteome</keyword>
<name>A0A8K0TJP9_9PEZI</name>
<evidence type="ECO:0000313" key="1">
    <source>
        <dbReference type="EMBL" id="KAH7363384.1"/>
    </source>
</evidence>
<reference evidence="1" key="1">
    <citation type="journal article" date="2021" name="Nat. Commun.">
        <title>Genetic determinants of endophytism in the Arabidopsis root mycobiome.</title>
        <authorList>
            <person name="Mesny F."/>
            <person name="Miyauchi S."/>
            <person name="Thiergart T."/>
            <person name="Pickel B."/>
            <person name="Atanasova L."/>
            <person name="Karlsson M."/>
            <person name="Huettel B."/>
            <person name="Barry K.W."/>
            <person name="Haridas S."/>
            <person name="Chen C."/>
            <person name="Bauer D."/>
            <person name="Andreopoulos W."/>
            <person name="Pangilinan J."/>
            <person name="LaButti K."/>
            <person name="Riley R."/>
            <person name="Lipzen A."/>
            <person name="Clum A."/>
            <person name="Drula E."/>
            <person name="Henrissat B."/>
            <person name="Kohler A."/>
            <person name="Grigoriev I.V."/>
            <person name="Martin F.M."/>
            <person name="Hacquard S."/>
        </authorList>
    </citation>
    <scope>NUCLEOTIDE SEQUENCE</scope>
    <source>
        <strain evidence="1">MPI-CAGE-AT-0016</strain>
    </source>
</reference>
<evidence type="ECO:0000313" key="2">
    <source>
        <dbReference type="Proteomes" id="UP000813385"/>
    </source>
</evidence>
<protein>
    <submittedName>
        <fullName evidence="1">Uncharacterized protein</fullName>
    </submittedName>
</protein>